<dbReference type="RefSeq" id="WP_063626098.1">
    <property type="nucleotide sequence ID" value="NZ_LVLH01000028.1"/>
</dbReference>
<feature type="transmembrane region" description="Helical" evidence="1">
    <location>
        <begin position="6"/>
        <end position="25"/>
    </location>
</feature>
<keyword evidence="3" id="KW-1185">Reference proteome</keyword>
<evidence type="ECO:0000313" key="3">
    <source>
        <dbReference type="Proteomes" id="UP000076983"/>
    </source>
</evidence>
<comment type="caution">
    <text evidence="2">The sequence shown here is derived from an EMBL/GenBank/DDBJ whole genome shotgun (WGS) entry which is preliminary data.</text>
</comment>
<evidence type="ECO:0000313" key="2">
    <source>
        <dbReference type="EMBL" id="OAB48973.1"/>
    </source>
</evidence>
<dbReference type="EMBL" id="LVLH01000028">
    <property type="protein sequence ID" value="OAB48973.1"/>
    <property type="molecule type" value="Genomic_DNA"/>
</dbReference>
<gene>
    <name evidence="2" type="ORF">MGALLINA_03050</name>
</gene>
<dbReference type="AlphaFoldDB" id="A0A168RGV2"/>
<keyword evidence="1" id="KW-0472">Membrane</keyword>
<reference evidence="2 3" key="1">
    <citation type="submission" date="2016-03" db="EMBL/GenBank/DDBJ databases">
        <title>Genome sequence of Mycoplasma gallinarum strain Mgn_IPT.</title>
        <authorList>
            <person name="Yacoub E."/>
            <person name="Sirand-Pugnet P."/>
            <person name="Barre A."/>
            <person name="Maurier F."/>
            <person name="Blanchard A."/>
            <person name="Ben Abdelmoumen B.M."/>
        </authorList>
    </citation>
    <scope>NUCLEOTIDE SEQUENCE [LARGE SCALE GENOMIC DNA]</scope>
    <source>
        <strain evidence="2 3">Mgn_IPT</strain>
    </source>
</reference>
<dbReference type="Proteomes" id="UP000076983">
    <property type="component" value="Unassembled WGS sequence"/>
</dbReference>
<organism evidence="2 3">
    <name type="scientific">Mycoplasmopsis gallinarum</name>
    <dbReference type="NCBI Taxonomy" id="29557"/>
    <lineage>
        <taxon>Bacteria</taxon>
        <taxon>Bacillati</taxon>
        <taxon>Mycoplasmatota</taxon>
        <taxon>Mycoplasmoidales</taxon>
        <taxon>Metamycoplasmataceae</taxon>
        <taxon>Mycoplasmopsis</taxon>
    </lineage>
</organism>
<accession>A0A168RGV2</accession>
<protein>
    <submittedName>
        <fullName evidence="2">Uncharacterized protein</fullName>
    </submittedName>
</protein>
<dbReference type="PATRIC" id="fig|29557.3.peg.289"/>
<name>A0A168RGV2_9BACT</name>
<keyword evidence="1" id="KW-1133">Transmembrane helix</keyword>
<dbReference type="STRING" id="29557.MGALLINA_03050"/>
<dbReference type="NCBIfam" id="NF045939">
    <property type="entry name" value="MHJ_0274_fam"/>
    <property type="match status" value="1"/>
</dbReference>
<evidence type="ECO:0000256" key="1">
    <source>
        <dbReference type="SAM" id="Phobius"/>
    </source>
</evidence>
<proteinExistence type="predicted"/>
<keyword evidence="1" id="KW-0812">Transmembrane</keyword>
<sequence>MWIIFGVIISIFGLFLIYSMVKNRVERNKKAKEKIIFHNKATIEKRKLIFELNQLIEKNAELLKHFEPSVGEYKMSQITSTAHKYLKSKENEKNFKEFIVASDEANKYLNVFINLSQNNSNMWEKKFPQILKMINSDYQEIQDELTDDEKVAIKDKVENFYSQEFGGK</sequence>